<keyword evidence="10 23" id="KW-0732">Signal</keyword>
<reference evidence="25" key="1">
    <citation type="submission" date="2020-11" db="EMBL/GenBank/DDBJ databases">
        <authorList>
            <consortium name="DOE Joint Genome Institute"/>
            <person name="Ahrendt S."/>
            <person name="Riley R."/>
            <person name="Andreopoulos W."/>
            <person name="Labutti K."/>
            <person name="Pangilinan J."/>
            <person name="Ruiz-Duenas F.J."/>
            <person name="Barrasa J.M."/>
            <person name="Sanchez-Garcia M."/>
            <person name="Camarero S."/>
            <person name="Miyauchi S."/>
            <person name="Serrano A."/>
            <person name="Linde D."/>
            <person name="Babiker R."/>
            <person name="Drula E."/>
            <person name="Ayuso-Fernandez I."/>
            <person name="Pacheco R."/>
            <person name="Padilla G."/>
            <person name="Ferreira P."/>
            <person name="Barriuso J."/>
            <person name="Kellner H."/>
            <person name="Castanera R."/>
            <person name="Alfaro M."/>
            <person name="Ramirez L."/>
            <person name="Pisabarro A.G."/>
            <person name="Kuo A."/>
            <person name="Tritt A."/>
            <person name="Lipzen A."/>
            <person name="He G."/>
            <person name="Yan M."/>
            <person name="Ng V."/>
            <person name="Cullen D."/>
            <person name="Martin F."/>
            <person name="Rosso M.-N."/>
            <person name="Henrissat B."/>
            <person name="Hibbett D."/>
            <person name="Martinez A.T."/>
            <person name="Grigoriev I.V."/>
        </authorList>
    </citation>
    <scope>NUCLEOTIDE SEQUENCE</scope>
    <source>
        <strain evidence="25">AH 40177</strain>
    </source>
</reference>
<evidence type="ECO:0000256" key="19">
    <source>
        <dbReference type="ARBA" id="ARBA00023326"/>
    </source>
</evidence>
<dbReference type="AlphaFoldDB" id="A0A9P5Q1J2"/>
<accession>A0A9P5Q1J2</accession>
<evidence type="ECO:0000256" key="18">
    <source>
        <dbReference type="ARBA" id="ARBA00023316"/>
    </source>
</evidence>
<comment type="cofactor">
    <cofactor evidence="1">
        <name>Co(2+)</name>
        <dbReference type="ChEBI" id="CHEBI:48828"/>
    </cofactor>
</comment>
<name>A0A9P5Q1J2_9AGAR</name>
<keyword evidence="6" id="KW-0134">Cell wall</keyword>
<keyword evidence="5" id="KW-1003">Cell membrane</keyword>
<keyword evidence="11" id="KW-0378">Hydrolase</keyword>
<comment type="similarity">
    <text evidence="4">Belongs to the polysaccharide deacetylase family.</text>
</comment>
<evidence type="ECO:0000256" key="17">
    <source>
        <dbReference type="ARBA" id="ARBA00023288"/>
    </source>
</evidence>
<evidence type="ECO:0000313" key="25">
    <source>
        <dbReference type="EMBL" id="KAF9073778.1"/>
    </source>
</evidence>
<evidence type="ECO:0000256" key="6">
    <source>
        <dbReference type="ARBA" id="ARBA00022512"/>
    </source>
</evidence>
<sequence length="437" mass="46201">MLAIFVLWLTAAVSAQSSPSTGTTSAAVSGSVTNTEATALTFSLTVSNPTAIPLASITANETSLATIPLPSTATPGATNTFISGAPPLPSPTIVASNYPTADKVPPTDSDEVKQWIAEVAATNVHIPNITATVLGGCPSNAAAAADPSRCWWYCTGCTRATDVQTCPTKLTWGLTYDDGPSFYTPNLLTYLNENQLRATFFTVGSRCAQFPNTLQEEFMAGHQIAVHTWSHPYLTTLTNEQIIAELGWTKKIIKDLTGVTPNYMRPPFGDIDDRVRNISLAMGLTPVMWTRLSATATFDTDDFDVHGGLSTSYGVLNNWENIIANASQIDTGFIVLEHDLFEESVQLATGYILPSALKSNFSIKPVVECLNLPMSDAYIETNNNASNPPVVTLTASGSASTGGSNQSQGKNSGATLKISGAASVLALSSFAILALFL</sequence>
<comment type="subcellular location">
    <subcellularLocation>
        <location evidence="3">Cell membrane</location>
        <topology evidence="3">Lipid-anchor</topology>
        <topology evidence="3">GPI-anchor</topology>
    </subcellularLocation>
    <subcellularLocation>
        <location evidence="2">Secreted</location>
        <location evidence="2">Cell wall</location>
    </subcellularLocation>
</comment>
<dbReference type="GO" id="GO:0098552">
    <property type="term" value="C:side of membrane"/>
    <property type="evidence" value="ECO:0007669"/>
    <property type="project" value="UniProtKB-KW"/>
</dbReference>
<evidence type="ECO:0000256" key="22">
    <source>
        <dbReference type="SAM" id="MobiDB-lite"/>
    </source>
</evidence>
<dbReference type="FunFam" id="3.20.20.370:FF:000004">
    <property type="entry name" value="Related to Chitin deacetylase"/>
    <property type="match status" value="1"/>
</dbReference>
<keyword evidence="18" id="KW-0961">Cell wall biogenesis/degradation</keyword>
<evidence type="ECO:0000256" key="13">
    <source>
        <dbReference type="ARBA" id="ARBA00023136"/>
    </source>
</evidence>
<keyword evidence="7" id="KW-0964">Secreted</keyword>
<dbReference type="GO" id="GO:0071555">
    <property type="term" value="P:cell wall organization"/>
    <property type="evidence" value="ECO:0007669"/>
    <property type="project" value="UniProtKB-KW"/>
</dbReference>
<evidence type="ECO:0000256" key="7">
    <source>
        <dbReference type="ARBA" id="ARBA00022525"/>
    </source>
</evidence>
<evidence type="ECO:0000256" key="23">
    <source>
        <dbReference type="SAM" id="SignalP"/>
    </source>
</evidence>
<evidence type="ECO:0000256" key="15">
    <source>
        <dbReference type="ARBA" id="ARBA00023277"/>
    </source>
</evidence>
<protein>
    <recommendedName>
        <fullName evidence="20">chitin deacetylase</fullName>
        <ecNumber evidence="20">3.5.1.41</ecNumber>
    </recommendedName>
</protein>
<dbReference type="GO" id="GO:0046872">
    <property type="term" value="F:metal ion binding"/>
    <property type="evidence" value="ECO:0007669"/>
    <property type="project" value="UniProtKB-KW"/>
</dbReference>
<dbReference type="OrthoDB" id="407355at2759"/>
<comment type="caution">
    <text evidence="25">The sequence shown here is derived from an EMBL/GenBank/DDBJ whole genome shotgun (WGS) entry which is preliminary data.</text>
</comment>
<evidence type="ECO:0000256" key="4">
    <source>
        <dbReference type="ARBA" id="ARBA00010973"/>
    </source>
</evidence>
<keyword evidence="15" id="KW-0119">Carbohydrate metabolism</keyword>
<dbReference type="Gene3D" id="3.20.20.370">
    <property type="entry name" value="Glycoside hydrolase/deacetylase"/>
    <property type="match status" value="1"/>
</dbReference>
<dbReference type="EMBL" id="JADNRY010000016">
    <property type="protein sequence ID" value="KAF9073778.1"/>
    <property type="molecule type" value="Genomic_DNA"/>
</dbReference>
<dbReference type="PROSITE" id="PS51677">
    <property type="entry name" value="NODB"/>
    <property type="match status" value="1"/>
</dbReference>
<evidence type="ECO:0000256" key="5">
    <source>
        <dbReference type="ARBA" id="ARBA00022475"/>
    </source>
</evidence>
<evidence type="ECO:0000256" key="9">
    <source>
        <dbReference type="ARBA" id="ARBA00022723"/>
    </source>
</evidence>
<keyword evidence="12" id="KW-0146">Chitin degradation</keyword>
<dbReference type="PANTHER" id="PTHR10587:SF133">
    <property type="entry name" value="CHITIN DEACETYLASE 1-RELATED"/>
    <property type="match status" value="1"/>
</dbReference>
<dbReference type="InterPro" id="IPR050248">
    <property type="entry name" value="Polysacc_deacetylase_ArnD"/>
</dbReference>
<evidence type="ECO:0000256" key="11">
    <source>
        <dbReference type="ARBA" id="ARBA00022801"/>
    </source>
</evidence>
<evidence type="ECO:0000256" key="12">
    <source>
        <dbReference type="ARBA" id="ARBA00023024"/>
    </source>
</evidence>
<organism evidence="25 26">
    <name type="scientific">Rhodocollybia butyracea</name>
    <dbReference type="NCBI Taxonomy" id="206335"/>
    <lineage>
        <taxon>Eukaryota</taxon>
        <taxon>Fungi</taxon>
        <taxon>Dikarya</taxon>
        <taxon>Basidiomycota</taxon>
        <taxon>Agaricomycotina</taxon>
        <taxon>Agaricomycetes</taxon>
        <taxon>Agaricomycetidae</taxon>
        <taxon>Agaricales</taxon>
        <taxon>Marasmiineae</taxon>
        <taxon>Omphalotaceae</taxon>
        <taxon>Rhodocollybia</taxon>
    </lineage>
</organism>
<evidence type="ECO:0000259" key="24">
    <source>
        <dbReference type="PROSITE" id="PS51677"/>
    </source>
</evidence>
<dbReference type="GO" id="GO:0006032">
    <property type="term" value="P:chitin catabolic process"/>
    <property type="evidence" value="ECO:0007669"/>
    <property type="project" value="UniProtKB-KW"/>
</dbReference>
<evidence type="ECO:0000256" key="3">
    <source>
        <dbReference type="ARBA" id="ARBA00004609"/>
    </source>
</evidence>
<evidence type="ECO:0000256" key="2">
    <source>
        <dbReference type="ARBA" id="ARBA00004191"/>
    </source>
</evidence>
<dbReference type="PANTHER" id="PTHR10587">
    <property type="entry name" value="GLYCOSYL TRANSFERASE-RELATED"/>
    <property type="match status" value="1"/>
</dbReference>
<dbReference type="Proteomes" id="UP000772434">
    <property type="component" value="Unassembled WGS sequence"/>
</dbReference>
<evidence type="ECO:0000256" key="16">
    <source>
        <dbReference type="ARBA" id="ARBA00023285"/>
    </source>
</evidence>
<keyword evidence="8" id="KW-0336">GPI-anchor</keyword>
<dbReference type="SUPFAM" id="SSF88713">
    <property type="entry name" value="Glycoside hydrolase/deacetylase"/>
    <property type="match status" value="1"/>
</dbReference>
<dbReference type="GO" id="GO:0005886">
    <property type="term" value="C:plasma membrane"/>
    <property type="evidence" value="ECO:0007669"/>
    <property type="project" value="UniProtKB-SubCell"/>
</dbReference>
<dbReference type="InterPro" id="IPR011330">
    <property type="entry name" value="Glyco_hydro/deAcase_b/a-brl"/>
</dbReference>
<comment type="catalytic activity">
    <reaction evidence="21">
        <text>[(1-&gt;4)-N-acetyl-beta-D-glucosaminyl](n) + n H2O = chitosan + n acetate</text>
        <dbReference type="Rhea" id="RHEA:10464"/>
        <dbReference type="Rhea" id="RHEA-COMP:9593"/>
        <dbReference type="Rhea" id="RHEA-COMP:9597"/>
        <dbReference type="ChEBI" id="CHEBI:15377"/>
        <dbReference type="ChEBI" id="CHEBI:17029"/>
        <dbReference type="ChEBI" id="CHEBI:30089"/>
        <dbReference type="ChEBI" id="CHEBI:57704"/>
        <dbReference type="EC" id="3.5.1.41"/>
    </reaction>
    <physiologicalReaction direction="left-to-right" evidence="21">
        <dbReference type="Rhea" id="RHEA:10465"/>
    </physiologicalReaction>
</comment>
<keyword evidence="19" id="KW-0624">Polysaccharide degradation</keyword>
<dbReference type="InterPro" id="IPR002509">
    <property type="entry name" value="NODB_dom"/>
</dbReference>
<feature type="region of interest" description="Disordered" evidence="22">
    <location>
        <begin position="392"/>
        <end position="411"/>
    </location>
</feature>
<feature type="chain" id="PRO_5040180752" description="chitin deacetylase" evidence="23">
    <location>
        <begin position="16"/>
        <end position="437"/>
    </location>
</feature>
<proteinExistence type="inferred from homology"/>
<keyword evidence="16" id="KW-0170">Cobalt</keyword>
<keyword evidence="26" id="KW-1185">Reference proteome</keyword>
<feature type="signal peptide" evidence="23">
    <location>
        <begin position="1"/>
        <end position="15"/>
    </location>
</feature>
<keyword evidence="9" id="KW-0479">Metal-binding</keyword>
<dbReference type="Pfam" id="PF01522">
    <property type="entry name" value="Polysacc_deac_1"/>
    <property type="match status" value="1"/>
</dbReference>
<evidence type="ECO:0000313" key="26">
    <source>
        <dbReference type="Proteomes" id="UP000772434"/>
    </source>
</evidence>
<evidence type="ECO:0000256" key="21">
    <source>
        <dbReference type="ARBA" id="ARBA00048494"/>
    </source>
</evidence>
<keyword evidence="14" id="KW-0325">Glycoprotein</keyword>
<keyword evidence="17" id="KW-0449">Lipoprotein</keyword>
<evidence type="ECO:0000256" key="8">
    <source>
        <dbReference type="ARBA" id="ARBA00022622"/>
    </source>
</evidence>
<gene>
    <name evidence="25" type="ORF">BDP27DRAFT_1318144</name>
</gene>
<evidence type="ECO:0000256" key="10">
    <source>
        <dbReference type="ARBA" id="ARBA00022729"/>
    </source>
</evidence>
<dbReference type="GO" id="GO:0009272">
    <property type="term" value="P:fungal-type cell wall biogenesis"/>
    <property type="evidence" value="ECO:0007669"/>
    <property type="project" value="UniProtKB-ARBA"/>
</dbReference>
<evidence type="ECO:0000256" key="14">
    <source>
        <dbReference type="ARBA" id="ARBA00023180"/>
    </source>
</evidence>
<feature type="domain" description="NodB homology" evidence="24">
    <location>
        <begin position="170"/>
        <end position="366"/>
    </location>
</feature>
<evidence type="ECO:0000256" key="20">
    <source>
        <dbReference type="ARBA" id="ARBA00024056"/>
    </source>
</evidence>
<dbReference type="GO" id="GO:0004099">
    <property type="term" value="F:chitin deacetylase activity"/>
    <property type="evidence" value="ECO:0007669"/>
    <property type="project" value="UniProtKB-EC"/>
</dbReference>
<keyword evidence="13" id="KW-0472">Membrane</keyword>
<evidence type="ECO:0000256" key="1">
    <source>
        <dbReference type="ARBA" id="ARBA00001941"/>
    </source>
</evidence>
<dbReference type="GO" id="GO:0000272">
    <property type="term" value="P:polysaccharide catabolic process"/>
    <property type="evidence" value="ECO:0007669"/>
    <property type="project" value="UniProtKB-KW"/>
</dbReference>
<dbReference type="EC" id="3.5.1.41" evidence="20"/>
<feature type="compositionally biased region" description="Low complexity" evidence="22">
    <location>
        <begin position="394"/>
        <end position="411"/>
    </location>
</feature>